<reference evidence="2" key="1">
    <citation type="journal article" date="2019" name="Int. J. Syst. Evol. Microbiol.">
        <title>The Global Catalogue of Microorganisms (GCM) 10K type strain sequencing project: providing services to taxonomists for standard genome sequencing and annotation.</title>
        <authorList>
            <consortium name="The Broad Institute Genomics Platform"/>
            <consortium name="The Broad Institute Genome Sequencing Center for Infectious Disease"/>
            <person name="Wu L."/>
            <person name="Ma J."/>
        </authorList>
    </citation>
    <scope>NUCLEOTIDE SEQUENCE [LARGE SCALE GENOMIC DNA]</scope>
    <source>
        <strain evidence="2">DT92</strain>
    </source>
</reference>
<evidence type="ECO:0000313" key="2">
    <source>
        <dbReference type="Proteomes" id="UP001597344"/>
    </source>
</evidence>
<dbReference type="Proteomes" id="UP001597344">
    <property type="component" value="Unassembled WGS sequence"/>
</dbReference>
<organism evidence="1 2">
    <name type="scientific">Aquimarina celericrescens</name>
    <dbReference type="NCBI Taxonomy" id="1964542"/>
    <lineage>
        <taxon>Bacteria</taxon>
        <taxon>Pseudomonadati</taxon>
        <taxon>Bacteroidota</taxon>
        <taxon>Flavobacteriia</taxon>
        <taxon>Flavobacteriales</taxon>
        <taxon>Flavobacteriaceae</taxon>
        <taxon>Aquimarina</taxon>
    </lineage>
</organism>
<comment type="caution">
    <text evidence="1">The sequence shown here is derived from an EMBL/GenBank/DDBJ whole genome shotgun (WGS) entry which is preliminary data.</text>
</comment>
<name>A0ABW5B1N6_9FLAO</name>
<gene>
    <name evidence="1" type="ORF">ACFSJT_14535</name>
</gene>
<keyword evidence="2" id="KW-1185">Reference proteome</keyword>
<dbReference type="EMBL" id="JBHUHY010000015">
    <property type="protein sequence ID" value="MFD2188016.1"/>
    <property type="molecule type" value="Genomic_DNA"/>
</dbReference>
<evidence type="ECO:0000313" key="1">
    <source>
        <dbReference type="EMBL" id="MFD2188016.1"/>
    </source>
</evidence>
<sequence length="161" mass="18812">MALENLISIAFSKEELMELDQHMDGIQKIFRGKTVNLTPTQRRQYGSIGNHNKLIVDKAKSYMEQHPQWIPRFLDKDEFDKDHQARKQVESRVQQLTNLSQQLLDTKTLLDHDNYTNALSFYRMMRFLAGENEPGAKPVYEDMKVLFNKTTSVSTNSDEEE</sequence>
<accession>A0ABW5B1N6</accession>
<proteinExistence type="predicted"/>
<dbReference type="RefSeq" id="WP_378321021.1">
    <property type="nucleotide sequence ID" value="NZ_JBHUHY010000015.1"/>
</dbReference>
<protein>
    <submittedName>
        <fullName evidence="1">Uncharacterized protein</fullName>
    </submittedName>
</protein>